<dbReference type="EMBL" id="JACOPF010000001">
    <property type="protein sequence ID" value="MBC5688497.1"/>
    <property type="molecule type" value="Genomic_DNA"/>
</dbReference>
<evidence type="ECO:0000313" key="1">
    <source>
        <dbReference type="EMBL" id="MBC5688497.1"/>
    </source>
</evidence>
<protein>
    <submittedName>
        <fullName evidence="1">Uncharacterized protein</fullName>
    </submittedName>
</protein>
<organism evidence="1 2">
    <name type="scientific">Mediterraneibacter hominis</name>
    <dbReference type="NCBI Taxonomy" id="2763054"/>
    <lineage>
        <taxon>Bacteria</taxon>
        <taxon>Bacillati</taxon>
        <taxon>Bacillota</taxon>
        <taxon>Clostridia</taxon>
        <taxon>Lachnospirales</taxon>
        <taxon>Lachnospiraceae</taxon>
        <taxon>Mediterraneibacter</taxon>
    </lineage>
</organism>
<name>A0A923LI11_9FIRM</name>
<gene>
    <name evidence="1" type="ORF">H8S37_06075</name>
</gene>
<dbReference type="Proteomes" id="UP000652477">
    <property type="component" value="Unassembled WGS sequence"/>
</dbReference>
<reference evidence="1" key="1">
    <citation type="submission" date="2020-08" db="EMBL/GenBank/DDBJ databases">
        <title>Genome public.</title>
        <authorList>
            <person name="Liu C."/>
            <person name="Sun Q."/>
        </authorList>
    </citation>
    <scope>NUCLEOTIDE SEQUENCE</scope>
    <source>
        <strain evidence="1">NSJ-55</strain>
    </source>
</reference>
<accession>A0A923LI11</accession>
<proteinExistence type="predicted"/>
<keyword evidence="2" id="KW-1185">Reference proteome</keyword>
<evidence type="ECO:0000313" key="2">
    <source>
        <dbReference type="Proteomes" id="UP000652477"/>
    </source>
</evidence>
<sequence length="71" mass="7853">MEADRIYNGKKEKDKEISKTCIRTQCGADVQHNQNFICVESGIFAFQAYEESGRSAVCRTGNQTAGTGMTK</sequence>
<comment type="caution">
    <text evidence="1">The sequence shown here is derived from an EMBL/GenBank/DDBJ whole genome shotgun (WGS) entry which is preliminary data.</text>
</comment>
<dbReference type="AlphaFoldDB" id="A0A923LI11"/>